<dbReference type="InterPro" id="IPR006162">
    <property type="entry name" value="Ppantetheine_attach_site"/>
</dbReference>
<dbReference type="SUPFAM" id="SSF47336">
    <property type="entry name" value="ACP-like"/>
    <property type="match status" value="1"/>
</dbReference>
<dbReference type="SMART" id="SM00827">
    <property type="entry name" value="PKS_AT"/>
    <property type="match status" value="1"/>
</dbReference>
<keyword evidence="7" id="KW-1185">Reference proteome</keyword>
<dbReference type="Pfam" id="PF00109">
    <property type="entry name" value="ketoacyl-synt"/>
    <property type="match status" value="1"/>
</dbReference>
<evidence type="ECO:0000313" key="7">
    <source>
        <dbReference type="Proteomes" id="UP000185696"/>
    </source>
</evidence>
<dbReference type="Pfam" id="PF16197">
    <property type="entry name" value="KAsynt_C_assoc"/>
    <property type="match status" value="1"/>
</dbReference>
<evidence type="ECO:0000259" key="4">
    <source>
        <dbReference type="PROSITE" id="PS50075"/>
    </source>
</evidence>
<dbReference type="InterPro" id="IPR029058">
    <property type="entry name" value="AB_hydrolase_fold"/>
</dbReference>
<dbReference type="PROSITE" id="PS50075">
    <property type="entry name" value="CARRIER"/>
    <property type="match status" value="1"/>
</dbReference>
<dbReference type="InterPro" id="IPR036736">
    <property type="entry name" value="ACP-like_sf"/>
</dbReference>
<protein>
    <recommendedName>
        <fullName evidence="8">Acyl transferase domain-containing protein</fullName>
    </recommendedName>
</protein>
<dbReference type="Proteomes" id="UP000185696">
    <property type="component" value="Unassembled WGS sequence"/>
</dbReference>
<dbReference type="Gene3D" id="3.40.50.1820">
    <property type="entry name" value="alpha/beta hydrolase"/>
    <property type="match status" value="1"/>
</dbReference>
<dbReference type="PROSITE" id="PS52004">
    <property type="entry name" value="KS3_2"/>
    <property type="match status" value="1"/>
</dbReference>
<dbReference type="SUPFAM" id="SSF53901">
    <property type="entry name" value="Thiolase-like"/>
    <property type="match status" value="1"/>
</dbReference>
<dbReference type="InterPro" id="IPR016039">
    <property type="entry name" value="Thiolase-like"/>
</dbReference>
<dbReference type="GO" id="GO:0031177">
    <property type="term" value="F:phosphopantetheine binding"/>
    <property type="evidence" value="ECO:0007669"/>
    <property type="project" value="InterPro"/>
</dbReference>
<dbReference type="InterPro" id="IPR014031">
    <property type="entry name" value="Ketoacyl_synth_C"/>
</dbReference>
<feature type="domain" description="Carrier" evidence="4">
    <location>
        <begin position="809"/>
        <end position="884"/>
    </location>
</feature>
<evidence type="ECO:0000256" key="3">
    <source>
        <dbReference type="ARBA" id="ARBA00022679"/>
    </source>
</evidence>
<dbReference type="Gene3D" id="3.40.47.10">
    <property type="match status" value="1"/>
</dbReference>
<dbReference type="GO" id="GO:0004315">
    <property type="term" value="F:3-oxoacyl-[acyl-carrier-protein] synthase activity"/>
    <property type="evidence" value="ECO:0007669"/>
    <property type="project" value="InterPro"/>
</dbReference>
<comment type="caution">
    <text evidence="6">The sequence shown here is derived from an EMBL/GenBank/DDBJ whole genome shotgun (WGS) entry which is preliminary data.</text>
</comment>
<dbReference type="Gene3D" id="3.40.366.10">
    <property type="entry name" value="Malonyl-Coenzyme A Acyl Carrier Protein, domain 2"/>
    <property type="match status" value="1"/>
</dbReference>
<dbReference type="Gene3D" id="1.10.1240.100">
    <property type="match status" value="1"/>
</dbReference>
<feature type="domain" description="Ketosynthase family 3 (KS3)" evidence="5">
    <location>
        <begin position="4"/>
        <end position="429"/>
    </location>
</feature>
<keyword evidence="1" id="KW-0596">Phosphopantetheine</keyword>
<name>A0A7Z0WSE2_9PSEU</name>
<sequence>MSDETSVAVVGLACRVPGAGDAATFWRNVRTGTESIRRFSPDDLRAAGVPDTVAADPAYVPAGGWLADLDRFDAGLFGVPASAAAAMDPQHRIFLECVWSALEDAGCVPEQPHRTGLFAAASSNDWLIRLLRDRELVDAIGLDQALLGTEKDYLVSRVAYTLGLSGPALAVQTACSSSLAAVHLAARSLLTLECDVAVAGGVSVTFVDPVGYRHEPGGIRSPDGRCRAFDANANGTVAGNGVGVVVLKRLADALADGDTVRAVVSGTAMNNDGRLKVGFTAPSVRRQAEVIAEALAVADAGADTVDYVEAHGTGTAVGDPIELTALGEVFGGRPATDPVLVGSVKPNIGHLDAASGVVGLIKTVLAVEAALVPATINLRTPTGAVDWTTLGVTPNTAPRPWPVRVGRPRRAGVSSFGIGGTNVHVVVESAEVPDVPAEPTTAEIVTVSGADDAAVDRGIIALCDHAGTSAGPVRLRDLAATTRTGRTALASRAAVVCRSADELAGLEPGSWIRGHADVSAVVFLFPGQDSWYPGAGSGLAGESLFRAGDELPVGDDPLAGDEARLFVLEYTLARLWQLRWGVRPLTTVGCGVGEFVSACLAGVLTPADALRAVTERGRLLRELPDRAVEEFTALMAGVPLSPPDRPFVSTVTGGLLDPDRVADPEYWGGQLRAPVRFADAVTSATTLDGSVWPLFVEVGPGAALTARLRHLRPDAVAVPSLPAEADRAGPADDRTTLLSAVAAAWANGAPVDWTGHGRARKIPLPTYPFARERYWPDRMPRATSQAGLYLADPVEPGPVEAVPADRSSGGADEVTEFLLESWRTLLGVPDVTGDSDFFELGGESLLAIRLTEGIRRRFGVPIPPTQLFSTSTVDTLAVVVRGGTAPEDDVVADLVADIARMARGPADG</sequence>
<dbReference type="InterPro" id="IPR020806">
    <property type="entry name" value="PKS_PP-bd"/>
</dbReference>
<dbReference type="InterPro" id="IPR009081">
    <property type="entry name" value="PP-bd_ACP"/>
</dbReference>
<dbReference type="PANTHER" id="PTHR43775">
    <property type="entry name" value="FATTY ACID SYNTHASE"/>
    <property type="match status" value="1"/>
</dbReference>
<gene>
    <name evidence="6" type="ORF">BLA60_04740</name>
</gene>
<dbReference type="Pfam" id="PF02801">
    <property type="entry name" value="Ketoacyl-synt_C"/>
    <property type="match status" value="1"/>
</dbReference>
<dbReference type="InterPro" id="IPR018201">
    <property type="entry name" value="Ketoacyl_synth_AS"/>
</dbReference>
<dbReference type="InterPro" id="IPR032821">
    <property type="entry name" value="PKS_assoc"/>
</dbReference>
<dbReference type="SMART" id="SM00825">
    <property type="entry name" value="PKS_KS"/>
    <property type="match status" value="1"/>
</dbReference>
<dbReference type="AlphaFoldDB" id="A0A7Z0WSE2"/>
<evidence type="ECO:0000259" key="5">
    <source>
        <dbReference type="PROSITE" id="PS52004"/>
    </source>
</evidence>
<evidence type="ECO:0008006" key="8">
    <source>
        <dbReference type="Google" id="ProtNLM"/>
    </source>
</evidence>
<evidence type="ECO:0000313" key="6">
    <source>
        <dbReference type="EMBL" id="OLF14430.1"/>
    </source>
</evidence>
<dbReference type="InterPro" id="IPR020841">
    <property type="entry name" value="PKS_Beta-ketoAc_synthase_dom"/>
</dbReference>
<evidence type="ECO:0000256" key="1">
    <source>
        <dbReference type="ARBA" id="ARBA00022450"/>
    </source>
</evidence>
<dbReference type="SUPFAM" id="SSF52151">
    <property type="entry name" value="FabD/lysophospholipase-like"/>
    <property type="match status" value="1"/>
</dbReference>
<dbReference type="InterPro" id="IPR014043">
    <property type="entry name" value="Acyl_transferase_dom"/>
</dbReference>
<dbReference type="GO" id="GO:0006633">
    <property type="term" value="P:fatty acid biosynthetic process"/>
    <property type="evidence" value="ECO:0007669"/>
    <property type="project" value="InterPro"/>
</dbReference>
<proteinExistence type="predicted"/>
<reference evidence="6 7" key="1">
    <citation type="submission" date="2016-12" db="EMBL/GenBank/DDBJ databases">
        <title>The draft genome sequence of Actinophytocola xinjiangensis.</title>
        <authorList>
            <person name="Wang W."/>
            <person name="Yuan L."/>
        </authorList>
    </citation>
    <scope>NUCLEOTIDE SEQUENCE [LARGE SCALE GENOMIC DNA]</scope>
    <source>
        <strain evidence="6 7">CGMCC 4.4663</strain>
    </source>
</reference>
<dbReference type="RefSeq" id="WP_075131378.1">
    <property type="nucleotide sequence ID" value="NZ_MSIF01000001.1"/>
</dbReference>
<dbReference type="SMART" id="SM00823">
    <property type="entry name" value="PKS_PP"/>
    <property type="match status" value="1"/>
</dbReference>
<dbReference type="EMBL" id="MSIF01000001">
    <property type="protein sequence ID" value="OLF14430.1"/>
    <property type="molecule type" value="Genomic_DNA"/>
</dbReference>
<dbReference type="PANTHER" id="PTHR43775:SF37">
    <property type="entry name" value="SI:DKEY-61P9.11"/>
    <property type="match status" value="1"/>
</dbReference>
<dbReference type="PROSITE" id="PS00012">
    <property type="entry name" value="PHOSPHOPANTETHEINE"/>
    <property type="match status" value="1"/>
</dbReference>
<evidence type="ECO:0000256" key="2">
    <source>
        <dbReference type="ARBA" id="ARBA00022553"/>
    </source>
</evidence>
<keyword evidence="3" id="KW-0808">Transferase</keyword>
<dbReference type="PROSITE" id="PS00606">
    <property type="entry name" value="KS3_1"/>
    <property type="match status" value="1"/>
</dbReference>
<dbReference type="InterPro" id="IPR016035">
    <property type="entry name" value="Acyl_Trfase/lysoPLipase"/>
</dbReference>
<organism evidence="6 7">
    <name type="scientific">Actinophytocola xinjiangensis</name>
    <dbReference type="NCBI Taxonomy" id="485602"/>
    <lineage>
        <taxon>Bacteria</taxon>
        <taxon>Bacillati</taxon>
        <taxon>Actinomycetota</taxon>
        <taxon>Actinomycetes</taxon>
        <taxon>Pseudonocardiales</taxon>
        <taxon>Pseudonocardiaceae</taxon>
    </lineage>
</organism>
<dbReference type="InterPro" id="IPR050091">
    <property type="entry name" value="PKS_NRPS_Biosynth_Enz"/>
</dbReference>
<accession>A0A7Z0WSE2</accession>
<dbReference type="InterPro" id="IPR001227">
    <property type="entry name" value="Ac_transferase_dom_sf"/>
</dbReference>
<dbReference type="Pfam" id="PF00550">
    <property type="entry name" value="PP-binding"/>
    <property type="match status" value="1"/>
</dbReference>
<dbReference type="InterPro" id="IPR014030">
    <property type="entry name" value="Ketoacyl_synth_N"/>
</dbReference>
<dbReference type="GO" id="GO:0004312">
    <property type="term" value="F:fatty acid synthase activity"/>
    <property type="evidence" value="ECO:0007669"/>
    <property type="project" value="TreeGrafter"/>
</dbReference>
<keyword evidence="2" id="KW-0597">Phosphoprotein</keyword>
<dbReference type="CDD" id="cd00833">
    <property type="entry name" value="PKS"/>
    <property type="match status" value="1"/>
</dbReference>